<dbReference type="GO" id="GO:0005829">
    <property type="term" value="C:cytosol"/>
    <property type="evidence" value="ECO:0007669"/>
    <property type="project" value="TreeGrafter"/>
</dbReference>
<dbReference type="RefSeq" id="WP_179643110.1">
    <property type="nucleotide sequence ID" value="NZ_BAAAYY010000009.1"/>
</dbReference>
<dbReference type="SUPFAM" id="SSF52540">
    <property type="entry name" value="P-loop containing nucleoside triphosphate hydrolases"/>
    <property type="match status" value="1"/>
</dbReference>
<dbReference type="GO" id="GO:0003677">
    <property type="term" value="F:DNA binding"/>
    <property type="evidence" value="ECO:0007669"/>
    <property type="project" value="InterPro"/>
</dbReference>
<dbReference type="PROSITE" id="PS51198">
    <property type="entry name" value="UVRD_HELICASE_ATP_BIND"/>
    <property type="match status" value="1"/>
</dbReference>
<evidence type="ECO:0000313" key="7">
    <source>
        <dbReference type="EMBL" id="NYE47107.1"/>
    </source>
</evidence>
<reference evidence="7 8" key="1">
    <citation type="submission" date="2020-07" db="EMBL/GenBank/DDBJ databases">
        <title>Sequencing the genomes of 1000 actinobacteria strains.</title>
        <authorList>
            <person name="Klenk H.-P."/>
        </authorList>
    </citation>
    <scope>NUCLEOTIDE SEQUENCE [LARGE SCALE GENOMIC DNA]</scope>
    <source>
        <strain evidence="7 8">CXB654</strain>
    </source>
</reference>
<name>A0A852TUX7_9ACTN</name>
<comment type="caution">
    <text evidence="7">The sequence shown here is derived from an EMBL/GenBank/DDBJ whole genome shotgun (WGS) entry which is preliminary data.</text>
</comment>
<evidence type="ECO:0000256" key="5">
    <source>
        <dbReference type="PROSITE-ProRule" id="PRU00560"/>
    </source>
</evidence>
<dbReference type="GO" id="GO:0005524">
    <property type="term" value="F:ATP binding"/>
    <property type="evidence" value="ECO:0007669"/>
    <property type="project" value="UniProtKB-UniRule"/>
</dbReference>
<keyword evidence="4 5" id="KW-0067">ATP-binding</keyword>
<dbReference type="InterPro" id="IPR000212">
    <property type="entry name" value="DNA_helicase_UvrD/REP"/>
</dbReference>
<evidence type="ECO:0000256" key="2">
    <source>
        <dbReference type="ARBA" id="ARBA00022801"/>
    </source>
</evidence>
<protein>
    <submittedName>
        <fullName evidence="7">DNA helicase IV</fullName>
    </submittedName>
</protein>
<dbReference type="AlphaFoldDB" id="A0A852TUX7"/>
<feature type="binding site" evidence="5">
    <location>
        <begin position="224"/>
        <end position="231"/>
    </location>
    <ligand>
        <name>ATP</name>
        <dbReference type="ChEBI" id="CHEBI:30616"/>
    </ligand>
</feature>
<evidence type="ECO:0000259" key="6">
    <source>
        <dbReference type="PROSITE" id="PS51198"/>
    </source>
</evidence>
<keyword evidence="1 5" id="KW-0547">Nucleotide-binding</keyword>
<evidence type="ECO:0000256" key="3">
    <source>
        <dbReference type="ARBA" id="ARBA00022806"/>
    </source>
</evidence>
<evidence type="ECO:0000256" key="4">
    <source>
        <dbReference type="ARBA" id="ARBA00022840"/>
    </source>
</evidence>
<dbReference type="Proteomes" id="UP000589036">
    <property type="component" value="Unassembled WGS sequence"/>
</dbReference>
<dbReference type="GO" id="GO:0000725">
    <property type="term" value="P:recombinational repair"/>
    <property type="evidence" value="ECO:0007669"/>
    <property type="project" value="TreeGrafter"/>
</dbReference>
<dbReference type="GO" id="GO:0016787">
    <property type="term" value="F:hydrolase activity"/>
    <property type="evidence" value="ECO:0007669"/>
    <property type="project" value="UniProtKB-UniRule"/>
</dbReference>
<dbReference type="Gene3D" id="3.40.50.300">
    <property type="entry name" value="P-loop containing nucleotide triphosphate hydrolases"/>
    <property type="match status" value="3"/>
</dbReference>
<evidence type="ECO:0000313" key="8">
    <source>
        <dbReference type="Proteomes" id="UP000589036"/>
    </source>
</evidence>
<gene>
    <name evidence="7" type="ORF">HDA32_002227</name>
</gene>
<dbReference type="InterPro" id="IPR027417">
    <property type="entry name" value="P-loop_NTPase"/>
</dbReference>
<organism evidence="7 8">
    <name type="scientific">Spinactinospora alkalitolerans</name>
    <dbReference type="NCBI Taxonomy" id="687207"/>
    <lineage>
        <taxon>Bacteria</taxon>
        <taxon>Bacillati</taxon>
        <taxon>Actinomycetota</taxon>
        <taxon>Actinomycetes</taxon>
        <taxon>Streptosporangiales</taxon>
        <taxon>Nocardiopsidaceae</taxon>
        <taxon>Spinactinospora</taxon>
    </lineage>
</organism>
<dbReference type="PANTHER" id="PTHR11070">
    <property type="entry name" value="UVRD / RECB / PCRA DNA HELICASE FAMILY MEMBER"/>
    <property type="match status" value="1"/>
</dbReference>
<keyword evidence="8" id="KW-1185">Reference proteome</keyword>
<keyword evidence="2 5" id="KW-0378">Hydrolase</keyword>
<proteinExistence type="predicted"/>
<feature type="domain" description="UvrD-like helicase ATP-binding" evidence="6">
    <location>
        <begin position="203"/>
        <end position="548"/>
    </location>
</feature>
<dbReference type="InterPro" id="IPR014016">
    <property type="entry name" value="UvrD-like_ATP-bd"/>
</dbReference>
<sequence length="708" mass="76540">MPERAPDPAVDPEIRSERAFLADARAALGRMHEDVVTTETVQDSSEDADYTFTNRLLASDRQRRAEALVDLPDVPLFFGRLDYPPGAVYEADPADPPSATRAPEADRVYIGRRHVHDADATPLIVDWRARISAAFYRAGRDDPQGVLLRRRYGFSDTAELTAYEDEPLSAPGGPAAESGSADTLLAAEIERPRTGPMRDIVATIQPEQDHLVRAPLRPTLCVQGAPGTGKTAVGLHRIAYLLYTERDRLRQDGGVAIVGPNRSFLSYIRNVLPALGEVGVRQATVEELIDRVPVRRDEEPHAARVKGDARMAEVIRRALWAQPRPLEETLVVERGSRKWRLHPEELAEVLTELRGRGIGYGAGPNLLVQRIAHLVMRQIENAGEPCDSGTLTELRRNRAISAAVRRMWPKADPVRLLLALLTDRDRLARAADGVLTAEEQEAVLLPGRPRGPKSAKWSTADLALIDEAAALIERPATMGHIVVDEAQDLSPMQCRAIGRRCTRGSLTVLGDIAQGTGPWAVGDWSSLLEHLGQPDAHVAVLERGFRVPAQIIDYAARLLPQIAPGLGAPTGVRRAPGALRVTEAARDDRLGALALACREALKGDGSVGLVAADADAAAIHERLLAEGLEAGLLGGAEDALEATRLVCVPAALAKGLEFDSVIVAEPARIAAAEPRGLHRLYVALTRAVSGLHIVHTDPLPQALRDARG</sequence>
<dbReference type="EMBL" id="JACCCC010000001">
    <property type="protein sequence ID" value="NYE47107.1"/>
    <property type="molecule type" value="Genomic_DNA"/>
</dbReference>
<dbReference type="PANTHER" id="PTHR11070:SF45">
    <property type="entry name" value="DNA 3'-5' HELICASE"/>
    <property type="match status" value="1"/>
</dbReference>
<evidence type="ECO:0000256" key="1">
    <source>
        <dbReference type="ARBA" id="ARBA00022741"/>
    </source>
</evidence>
<dbReference type="GO" id="GO:0043138">
    <property type="term" value="F:3'-5' DNA helicase activity"/>
    <property type="evidence" value="ECO:0007669"/>
    <property type="project" value="TreeGrafter"/>
</dbReference>
<accession>A0A852TUX7</accession>
<keyword evidence="3 5" id="KW-0347">Helicase</keyword>